<dbReference type="Gene3D" id="1.20.5.710">
    <property type="entry name" value="Single helix bin"/>
    <property type="match status" value="1"/>
</dbReference>
<comment type="subunit">
    <text evidence="4">Homodimer. Part of the ribosomal stalk of the 50S ribosomal subunit. Forms a multimeric L10(L12)X complex, where L10 forms an elongated spine to which 2 to 4 L12 dimers bind in a sequential fashion. Binds GTP-bound translation factors.</text>
</comment>
<evidence type="ECO:0000259" key="6">
    <source>
        <dbReference type="Pfam" id="PF16320"/>
    </source>
</evidence>
<organism evidence="7">
    <name type="scientific">Streptomyces pristinaespiralis</name>
    <dbReference type="NCBI Taxonomy" id="38300"/>
    <lineage>
        <taxon>Bacteria</taxon>
        <taxon>Bacillati</taxon>
        <taxon>Actinomycetota</taxon>
        <taxon>Actinomycetes</taxon>
        <taxon>Kitasatosporales</taxon>
        <taxon>Streptomycetaceae</taxon>
        <taxon>Streptomyces</taxon>
    </lineage>
</organism>
<dbReference type="PATRIC" id="fig|38300.4.peg.3365"/>
<dbReference type="SUPFAM" id="SSF48300">
    <property type="entry name" value="Ribosomal protein L7/12, oligomerisation (N-terminal) domain"/>
    <property type="match status" value="1"/>
</dbReference>
<evidence type="ECO:0000256" key="4">
    <source>
        <dbReference type="HAMAP-Rule" id="MF_00368"/>
    </source>
</evidence>
<feature type="domain" description="Large ribosomal subunit protein bL12 C-terminal" evidence="5">
    <location>
        <begin position="75"/>
        <end position="141"/>
    </location>
</feature>
<dbReference type="FunFam" id="1.20.5.710:FF:000005">
    <property type="entry name" value="50S ribosomal protein L7/L12"/>
    <property type="match status" value="1"/>
</dbReference>
<dbReference type="InterPro" id="IPR036235">
    <property type="entry name" value="Ribosomal_bL12_oligo_N_sf"/>
</dbReference>
<dbReference type="CDD" id="cd00387">
    <property type="entry name" value="Ribosomal_L7_L12"/>
    <property type="match status" value="1"/>
</dbReference>
<dbReference type="InterPro" id="IPR014719">
    <property type="entry name" value="Ribosomal_bL12_C/ClpS-like"/>
</dbReference>
<dbReference type="Pfam" id="PF16320">
    <property type="entry name" value="Ribosomal_L12_N"/>
    <property type="match status" value="1"/>
</dbReference>
<dbReference type="STRING" id="38300.SPRI_3202"/>
<dbReference type="Pfam" id="PF00542">
    <property type="entry name" value="Ribosomal_L12"/>
    <property type="match status" value="1"/>
</dbReference>
<dbReference type="FunFam" id="3.30.1390.10:FF:000001">
    <property type="entry name" value="50S ribosomal protein L7/L12"/>
    <property type="match status" value="1"/>
</dbReference>
<dbReference type="InterPro" id="IPR000206">
    <property type="entry name" value="Ribosomal_bL12"/>
</dbReference>
<evidence type="ECO:0000313" key="8">
    <source>
        <dbReference type="Proteomes" id="UP000060513"/>
    </source>
</evidence>
<dbReference type="SUPFAM" id="SSF54736">
    <property type="entry name" value="ClpS-like"/>
    <property type="match status" value="1"/>
</dbReference>
<evidence type="ECO:0000313" key="7">
    <source>
        <dbReference type="EMBL" id="ALC21508.1"/>
    </source>
</evidence>
<dbReference type="InterPro" id="IPR008932">
    <property type="entry name" value="Ribosomal_bL12_oligo"/>
</dbReference>
<feature type="domain" description="Large ribosomal subunit protein bL12 oligomerization" evidence="6">
    <location>
        <begin position="20"/>
        <end position="66"/>
    </location>
</feature>
<dbReference type="AlphaFoldDB" id="A0A0M4DAB9"/>
<accession>A0A0M4DAB9</accession>
<dbReference type="Proteomes" id="UP000060513">
    <property type="component" value="Chromosome"/>
</dbReference>
<evidence type="ECO:0000256" key="3">
    <source>
        <dbReference type="ARBA" id="ARBA00023274"/>
    </source>
</evidence>
<keyword evidence="2 4" id="KW-0689">Ribosomal protein</keyword>
<evidence type="ECO:0000256" key="2">
    <source>
        <dbReference type="ARBA" id="ARBA00022980"/>
    </source>
</evidence>
<keyword evidence="3 4" id="KW-0687">Ribonucleoprotein</keyword>
<dbReference type="PANTHER" id="PTHR45987">
    <property type="entry name" value="39S RIBOSOMAL PROTEIN L12"/>
    <property type="match status" value="1"/>
</dbReference>
<dbReference type="PANTHER" id="PTHR45987:SF4">
    <property type="entry name" value="LARGE RIBOSOMAL SUBUNIT PROTEIN BL12M"/>
    <property type="match status" value="1"/>
</dbReference>
<reference evidence="7 8" key="1">
    <citation type="submission" date="2015-08" db="EMBL/GenBank/DDBJ databases">
        <title>Genome sequence of the pristinamycin over-producing bacterium Streptomyces pristinaespiralis HCCB10218.</title>
        <authorList>
            <person name="Tian J."/>
            <person name="Yang J."/>
            <person name="Li L."/>
            <person name="Ruan L."/>
            <person name="Wei W."/>
            <person name="Zheng G."/>
            <person name="Wei Z."/>
            <person name="Yang S."/>
            <person name="Ge M."/>
            <person name="Jiang W."/>
            <person name="Lu Y."/>
        </authorList>
    </citation>
    <scope>NUCLEOTIDE SEQUENCE [LARGE SCALE GENOMIC DNA]</scope>
    <source>
        <strain evidence="7 8">HCCB 10218</strain>
    </source>
</reference>
<dbReference type="GO" id="GO:0006412">
    <property type="term" value="P:translation"/>
    <property type="evidence" value="ECO:0007669"/>
    <property type="project" value="UniProtKB-UniRule"/>
</dbReference>
<comment type="similarity">
    <text evidence="1 4">Belongs to the bacterial ribosomal protein bL12 family.</text>
</comment>
<proteinExistence type="inferred from homology"/>
<comment type="function">
    <text evidence="4">Forms part of the ribosomal stalk which helps the ribosome interact with GTP-bound translation factors. Is thus essential for accurate translation.</text>
</comment>
<dbReference type="GO" id="GO:0003735">
    <property type="term" value="F:structural constituent of ribosome"/>
    <property type="evidence" value="ECO:0007669"/>
    <property type="project" value="InterPro"/>
</dbReference>
<evidence type="ECO:0000256" key="1">
    <source>
        <dbReference type="ARBA" id="ARBA00007197"/>
    </source>
</evidence>
<gene>
    <name evidence="4" type="primary">rplL</name>
    <name evidence="7" type="ORF">SPRI_3202</name>
</gene>
<evidence type="ECO:0000259" key="5">
    <source>
        <dbReference type="Pfam" id="PF00542"/>
    </source>
</evidence>
<protein>
    <recommendedName>
        <fullName evidence="4">Large ribosomal subunit protein bL12</fullName>
    </recommendedName>
</protein>
<dbReference type="EMBL" id="CP011340">
    <property type="protein sequence ID" value="ALC21508.1"/>
    <property type="molecule type" value="Genomic_DNA"/>
</dbReference>
<dbReference type="GO" id="GO:0022625">
    <property type="term" value="C:cytosolic large ribosomal subunit"/>
    <property type="evidence" value="ECO:0007669"/>
    <property type="project" value="TreeGrafter"/>
</dbReference>
<dbReference type="HAMAP" id="MF_00368">
    <property type="entry name" value="Ribosomal_bL12"/>
    <property type="match status" value="1"/>
</dbReference>
<dbReference type="InterPro" id="IPR013823">
    <property type="entry name" value="Ribosomal_bL12_C"/>
</dbReference>
<dbReference type="KEGG" id="spri:SPRI_3202"/>
<dbReference type="NCBIfam" id="TIGR00855">
    <property type="entry name" value="L12"/>
    <property type="match status" value="1"/>
</dbReference>
<dbReference type="Gene3D" id="3.30.1390.10">
    <property type="match status" value="1"/>
</dbReference>
<dbReference type="GO" id="GO:0003729">
    <property type="term" value="F:mRNA binding"/>
    <property type="evidence" value="ECO:0007669"/>
    <property type="project" value="TreeGrafter"/>
</dbReference>
<name>A0A0M4DAB9_STRPR</name>
<sequence length="141" mass="15027">MYTRHLPNEWKDAIMAKLSQDDLLAQFEEMTLIELSEFVKAFEEKFDVTAAAPVAVAAGGAAAAPAEAEAEQDEFDVILTGAGEKKIQVIKVVRELTSLGLKEAKDLVDGTPKPVLEKVAKDAAEKAAESLKAAGASVEVK</sequence>